<dbReference type="RefSeq" id="WP_036338510.1">
    <property type="nucleotide sequence ID" value="NZ_JALN02000001.1"/>
</dbReference>
<feature type="transmembrane region" description="Helical" evidence="1">
    <location>
        <begin position="134"/>
        <end position="153"/>
    </location>
</feature>
<dbReference type="PROSITE" id="PS50883">
    <property type="entry name" value="EAL"/>
    <property type="match status" value="1"/>
</dbReference>
<dbReference type="Pfam" id="PF00563">
    <property type="entry name" value="EAL"/>
    <property type="match status" value="1"/>
</dbReference>
<dbReference type="AlphaFoldDB" id="A0A064CGD2"/>
<dbReference type="eggNOG" id="COG5001">
    <property type="taxonomic scope" value="Bacteria"/>
</dbReference>
<comment type="caution">
    <text evidence="4">The sequence shown here is derived from an EMBL/GenBank/DDBJ whole genome shotgun (WGS) entry which is preliminary data.</text>
</comment>
<feature type="transmembrane region" description="Helical" evidence="1">
    <location>
        <begin position="109"/>
        <end position="127"/>
    </location>
</feature>
<dbReference type="InterPro" id="IPR029787">
    <property type="entry name" value="Nucleotide_cyclase"/>
</dbReference>
<keyword evidence="1" id="KW-0472">Membrane</keyword>
<dbReference type="EMBL" id="JALN02000001">
    <property type="protein sequence ID" value="KDE97802.1"/>
    <property type="molecule type" value="Genomic_DNA"/>
</dbReference>
<sequence length="781" mass="82616">MRQLLGNASPVLAVVLAAVVLPAIAAVAIAHSPTAPTIAAFKITLTLAAVSAVGAAVRTALLSRGQARLAWSGLALGLGGFGVGVGVRAWDALSGRERVFPFEADLLRLLLPLGGCVLVLLLPLGLGRMSRVRLLLDGLVVAGSFVIVAWIGALEDAYRNRPGDRALLATSTAYPMFDAALVTIALLVFIRALPGQRLTTGLITAASLCFALTNDAAVSYIVAQRYSEHRVIAVGWLAGLLLFAAAAIAGRACEYRHAFAVRPPSSASVLLPFVPVAAATVATFTREPKDLLTSPTTVAGGLLIAAFLARQLLVVGENRRLFAAVTDQALRDPLTGLANRAVFHDRVSHAMQMRNRGGVSVAVMALDIDEFKMVNETFGHHAGDELLNLVGLRILTVVRTGDTVARVGGDEFAVLIQGDDDHSHVIAHRVAESFDLPYAVDGQELMVRASVGLAVADSDDPDVGAEELLKRSDIALDAAKTSRVAGVHTFTAEMEADFFAAGIVPPTPQSAATGARGSAVRLLGELRRAIDQGQLTLVYQPKLDLRTSGIVAAEALVRWPHPERGVLSPDAFLPLVRRHGLMGAVTDLVVRRALDDARVWHDAGFAIPVAVNVSAPSLGTARLASTVSDALRDRGLPASALIVEITEDVVLEGLEQASRVLRDLRAKGVKIAVDDFGSGYSALSYLRDLPIDHVKLDRRFIAPITSDPRAAVVVRAVINLAHELGLATVAEGIEDAETLAQLREYGCDVGQGYYFSPPVPFERLLAMLANPPWAPMSAKSN</sequence>
<dbReference type="NCBIfam" id="TIGR00254">
    <property type="entry name" value="GGDEF"/>
    <property type="match status" value="1"/>
</dbReference>
<protein>
    <recommendedName>
        <fullName evidence="6">Diguanylate phosphodiesterase</fullName>
    </recommendedName>
</protein>
<dbReference type="SUPFAM" id="SSF55073">
    <property type="entry name" value="Nucleotide cyclase"/>
    <property type="match status" value="1"/>
</dbReference>
<dbReference type="Gene3D" id="3.20.20.450">
    <property type="entry name" value="EAL domain"/>
    <property type="match status" value="1"/>
</dbReference>
<reference evidence="4" key="1">
    <citation type="submission" date="2014-05" db="EMBL/GenBank/DDBJ databases">
        <title>Genome sequence of Mycobacterium aromaticivorans strain JS19b1T (= DSM 45407T).</title>
        <authorList>
            <person name="Kwak Y."/>
            <person name="Park G.-S."/>
            <person name="Li Q.X."/>
            <person name="Lee S.-E."/>
            <person name="Shin J.-H."/>
        </authorList>
    </citation>
    <scope>NUCLEOTIDE SEQUENCE [LARGE SCALE GENOMIC DNA]</scope>
    <source>
        <strain evidence="4">JS19b1</strain>
    </source>
</reference>
<dbReference type="PANTHER" id="PTHR44757:SF2">
    <property type="entry name" value="BIOFILM ARCHITECTURE MAINTENANCE PROTEIN MBAA"/>
    <property type="match status" value="1"/>
</dbReference>
<dbReference type="OrthoDB" id="23692at2"/>
<feature type="transmembrane region" description="Helical" evidence="1">
    <location>
        <begin position="265"/>
        <end position="285"/>
    </location>
</feature>
<organism evidence="4 5">
    <name type="scientific">Mycolicibacterium aromaticivorans JS19b1 = JCM 16368</name>
    <dbReference type="NCBI Taxonomy" id="1440774"/>
    <lineage>
        <taxon>Bacteria</taxon>
        <taxon>Bacillati</taxon>
        <taxon>Actinomycetota</taxon>
        <taxon>Actinomycetes</taxon>
        <taxon>Mycobacteriales</taxon>
        <taxon>Mycobacteriaceae</taxon>
        <taxon>Mycolicibacterium</taxon>
    </lineage>
</organism>
<proteinExistence type="predicted"/>
<feature type="domain" description="EAL" evidence="2">
    <location>
        <begin position="519"/>
        <end position="772"/>
    </location>
</feature>
<dbReference type="PANTHER" id="PTHR44757">
    <property type="entry name" value="DIGUANYLATE CYCLASE DGCP"/>
    <property type="match status" value="1"/>
</dbReference>
<accession>A0A064CGD2</accession>
<keyword evidence="1" id="KW-0812">Transmembrane</keyword>
<dbReference type="SMART" id="SM00052">
    <property type="entry name" value="EAL"/>
    <property type="match status" value="1"/>
</dbReference>
<dbReference type="CDD" id="cd01948">
    <property type="entry name" value="EAL"/>
    <property type="match status" value="1"/>
</dbReference>
<dbReference type="InterPro" id="IPR052155">
    <property type="entry name" value="Biofilm_reg_signaling"/>
</dbReference>
<keyword evidence="5" id="KW-1185">Reference proteome</keyword>
<evidence type="ECO:0008006" key="6">
    <source>
        <dbReference type="Google" id="ProtNLM"/>
    </source>
</evidence>
<feature type="transmembrane region" description="Helical" evidence="1">
    <location>
        <begin position="234"/>
        <end position="253"/>
    </location>
</feature>
<feature type="transmembrane region" description="Helical" evidence="1">
    <location>
        <begin position="35"/>
        <end position="57"/>
    </location>
</feature>
<dbReference type="InterPro" id="IPR000160">
    <property type="entry name" value="GGDEF_dom"/>
</dbReference>
<evidence type="ECO:0000313" key="5">
    <source>
        <dbReference type="Proteomes" id="UP000022835"/>
    </source>
</evidence>
<dbReference type="InterPro" id="IPR001633">
    <property type="entry name" value="EAL_dom"/>
</dbReference>
<name>A0A064CGD2_9MYCO</name>
<feature type="domain" description="GGDEF" evidence="3">
    <location>
        <begin position="359"/>
        <end position="495"/>
    </location>
</feature>
<dbReference type="STRING" id="1440774.Y900_002335"/>
<evidence type="ECO:0000313" key="4">
    <source>
        <dbReference type="EMBL" id="KDE97802.1"/>
    </source>
</evidence>
<evidence type="ECO:0000256" key="1">
    <source>
        <dbReference type="SAM" id="Phobius"/>
    </source>
</evidence>
<dbReference type="Proteomes" id="UP000022835">
    <property type="component" value="Unassembled WGS sequence"/>
</dbReference>
<dbReference type="InterPro" id="IPR035919">
    <property type="entry name" value="EAL_sf"/>
</dbReference>
<dbReference type="Pfam" id="PF00990">
    <property type="entry name" value="GGDEF"/>
    <property type="match status" value="1"/>
</dbReference>
<feature type="transmembrane region" description="Helical" evidence="1">
    <location>
        <begin position="291"/>
        <end position="309"/>
    </location>
</feature>
<evidence type="ECO:0000259" key="2">
    <source>
        <dbReference type="PROSITE" id="PS50883"/>
    </source>
</evidence>
<dbReference type="SUPFAM" id="SSF141868">
    <property type="entry name" value="EAL domain-like"/>
    <property type="match status" value="1"/>
</dbReference>
<feature type="transmembrane region" description="Helical" evidence="1">
    <location>
        <begin position="173"/>
        <end position="190"/>
    </location>
</feature>
<gene>
    <name evidence="4" type="ORF">Y900_002335</name>
</gene>
<dbReference type="Gene3D" id="3.30.70.270">
    <property type="match status" value="1"/>
</dbReference>
<dbReference type="CDD" id="cd01949">
    <property type="entry name" value="GGDEF"/>
    <property type="match status" value="1"/>
</dbReference>
<keyword evidence="1" id="KW-1133">Transmembrane helix</keyword>
<dbReference type="InterPro" id="IPR043128">
    <property type="entry name" value="Rev_trsase/Diguanyl_cyclase"/>
</dbReference>
<evidence type="ECO:0000259" key="3">
    <source>
        <dbReference type="PROSITE" id="PS50887"/>
    </source>
</evidence>
<dbReference type="PROSITE" id="PS50887">
    <property type="entry name" value="GGDEF"/>
    <property type="match status" value="1"/>
</dbReference>
<feature type="transmembrane region" description="Helical" evidence="1">
    <location>
        <begin position="69"/>
        <end position="89"/>
    </location>
</feature>
<dbReference type="SMART" id="SM00267">
    <property type="entry name" value="GGDEF"/>
    <property type="match status" value="1"/>
</dbReference>